<keyword evidence="4" id="KW-1185">Reference proteome</keyword>
<feature type="domain" description="DUF302" evidence="2">
    <location>
        <begin position="60"/>
        <end position="118"/>
    </location>
</feature>
<dbReference type="Pfam" id="PF03625">
    <property type="entry name" value="DUF302"/>
    <property type="match status" value="1"/>
</dbReference>
<evidence type="ECO:0000313" key="3">
    <source>
        <dbReference type="EMBL" id="AHG65461.1"/>
    </source>
</evidence>
<sequence length="152" mass="16426">MLSTFKRILVATSIIGMSILSNSASAQSPHQFKSAYSFEDTVSRLESGIKDKGMSVFAVIDHAEAAKNAGLTMPPTKVIIFGNPKAGTPLMVKYPALALDLPLRVLVNQDQSGVNVIMHPYQTAFNNLQLPVQDGEALGQAEKLVQKLVMQQ</sequence>
<dbReference type="KEGG" id="amim:MIM_c34000"/>
<reference evidence="3 4" key="1">
    <citation type="journal article" date="2014" name="Microbiology">
        <title>Unravelling the complete genome sequence of Advenella mimigardefordensis strain DPN7T and novel insights in the catabolism of the xenobiotic polythioester precursor 3,3'-dithiodipropionate.</title>
        <authorList>
            <person name="Wubbeler J.H."/>
            <person name="Hiessl S."/>
            <person name="Schuldes J."/>
            <person name="Thurmer A."/>
            <person name="Daniel R."/>
            <person name="Steinbuchel A."/>
        </authorList>
    </citation>
    <scope>NUCLEOTIDE SEQUENCE [LARGE SCALE GENOMIC DNA]</scope>
    <source>
        <strain evidence="4">DSM 17166 / LMG 22922 / DPN7</strain>
    </source>
</reference>
<proteinExistence type="predicted"/>
<dbReference type="eggNOG" id="COG3439">
    <property type="taxonomic scope" value="Bacteria"/>
</dbReference>
<accession>W0PFK8</accession>
<dbReference type="EMBL" id="CP003915">
    <property type="protein sequence ID" value="AHG65461.1"/>
    <property type="molecule type" value="Genomic_DNA"/>
</dbReference>
<feature type="chain" id="PRO_5004792900" description="DUF302 domain-containing protein" evidence="1">
    <location>
        <begin position="27"/>
        <end position="152"/>
    </location>
</feature>
<feature type="signal peptide" evidence="1">
    <location>
        <begin position="1"/>
        <end position="26"/>
    </location>
</feature>
<dbReference type="PANTHER" id="PTHR38342">
    <property type="entry name" value="SLR5037 PROTEIN"/>
    <property type="match status" value="1"/>
</dbReference>
<organism evidence="3 4">
    <name type="scientific">Advenella mimigardefordensis (strain DSM 17166 / LMG 22922 / DPN7)</name>
    <dbReference type="NCBI Taxonomy" id="1247726"/>
    <lineage>
        <taxon>Bacteria</taxon>
        <taxon>Pseudomonadati</taxon>
        <taxon>Pseudomonadota</taxon>
        <taxon>Betaproteobacteria</taxon>
        <taxon>Burkholderiales</taxon>
        <taxon>Alcaligenaceae</taxon>
    </lineage>
</organism>
<evidence type="ECO:0000256" key="1">
    <source>
        <dbReference type="SAM" id="SignalP"/>
    </source>
</evidence>
<dbReference type="RefSeq" id="WP_025374146.1">
    <property type="nucleotide sequence ID" value="NZ_CP003915.1"/>
</dbReference>
<dbReference type="InterPro" id="IPR035923">
    <property type="entry name" value="TT1751-like_sf"/>
</dbReference>
<name>W0PFK8_ADVMD</name>
<gene>
    <name evidence="3" type="ORF">MIM_c34000</name>
</gene>
<evidence type="ECO:0000313" key="4">
    <source>
        <dbReference type="Proteomes" id="UP000019095"/>
    </source>
</evidence>
<dbReference type="SUPFAM" id="SSF103247">
    <property type="entry name" value="TT1751-like"/>
    <property type="match status" value="1"/>
</dbReference>
<dbReference type="CDD" id="cd14797">
    <property type="entry name" value="DUF302"/>
    <property type="match status" value="1"/>
</dbReference>
<dbReference type="HOGENOM" id="CLU_116237_2_0_4"/>
<dbReference type="Proteomes" id="UP000019095">
    <property type="component" value="Chromosome"/>
</dbReference>
<evidence type="ECO:0000259" key="2">
    <source>
        <dbReference type="Pfam" id="PF03625"/>
    </source>
</evidence>
<protein>
    <recommendedName>
        <fullName evidence="2">DUF302 domain-containing protein</fullName>
    </recommendedName>
</protein>
<dbReference type="AlphaFoldDB" id="W0PFK8"/>
<dbReference type="Gene3D" id="3.30.310.70">
    <property type="entry name" value="TT1751-like domain"/>
    <property type="match status" value="1"/>
</dbReference>
<keyword evidence="1" id="KW-0732">Signal</keyword>
<dbReference type="InterPro" id="IPR005180">
    <property type="entry name" value="DUF302"/>
</dbReference>
<dbReference type="PATRIC" id="fig|1247726.3.peg.3762"/>
<dbReference type="PANTHER" id="PTHR38342:SF2">
    <property type="entry name" value="INNER MEMBRANE OR EXPORTED"/>
    <property type="match status" value="1"/>
</dbReference>